<evidence type="ECO:0000313" key="2">
    <source>
        <dbReference type="Proteomes" id="UP000184608"/>
    </source>
</evidence>
<name>A0A1M6F6I9_9VIBR</name>
<dbReference type="Proteomes" id="UP000184608">
    <property type="component" value="Unassembled WGS sequence"/>
</dbReference>
<dbReference type="InterPro" id="IPR009267">
    <property type="entry name" value="NTP_transf_6"/>
</dbReference>
<sequence>MKALECVRLLGLPDCYIAAGFLRNLVWDHQHDKPNATPLNDVDVIYFDKKEPQPARYLHYEQLLKAMLPQVQWQVRNQARMHVRNGDAPYHSSLDAMRYWPEKETAVAVRLLDDGSLDYLAAFDFNSLFAGKVTHNPRRDYAIFVQRVNTKGWLNQWPKLRLFSLR</sequence>
<dbReference type="PANTHER" id="PTHR39166:SF1">
    <property type="entry name" value="BLL1166 PROTEIN"/>
    <property type="match status" value="1"/>
</dbReference>
<accession>A0A1M6F6I9</accession>
<dbReference type="Pfam" id="PF06042">
    <property type="entry name" value="NTP_transf_6"/>
    <property type="match status" value="1"/>
</dbReference>
<gene>
    <name evidence="1" type="ORF">VA7868_04587</name>
</gene>
<dbReference type="STRING" id="1216006.VA7868_04587"/>
<dbReference type="AlphaFoldDB" id="A0A1M6F6I9"/>
<evidence type="ECO:0000313" key="1">
    <source>
        <dbReference type="EMBL" id="SHI93338.1"/>
    </source>
</evidence>
<dbReference type="EMBL" id="FQXZ01000062">
    <property type="protein sequence ID" value="SHI93338.1"/>
    <property type="molecule type" value="Genomic_DNA"/>
</dbReference>
<protein>
    <recommendedName>
        <fullName evidence="3">Nitrate reductase</fullName>
    </recommendedName>
</protein>
<dbReference type="PANTHER" id="PTHR39166">
    <property type="entry name" value="BLL1166 PROTEIN"/>
    <property type="match status" value="1"/>
</dbReference>
<organism evidence="1 2">
    <name type="scientific">Vibrio aerogenes CECT 7868</name>
    <dbReference type="NCBI Taxonomy" id="1216006"/>
    <lineage>
        <taxon>Bacteria</taxon>
        <taxon>Pseudomonadati</taxon>
        <taxon>Pseudomonadota</taxon>
        <taxon>Gammaproteobacteria</taxon>
        <taxon>Vibrionales</taxon>
        <taxon>Vibrionaceae</taxon>
        <taxon>Vibrio</taxon>
    </lineage>
</organism>
<reference evidence="1 2" key="1">
    <citation type="submission" date="2016-11" db="EMBL/GenBank/DDBJ databases">
        <authorList>
            <person name="Jaros S."/>
            <person name="Januszkiewicz K."/>
            <person name="Wedrychowicz H."/>
        </authorList>
    </citation>
    <scope>NUCLEOTIDE SEQUENCE [LARGE SCALE GENOMIC DNA]</scope>
    <source>
        <strain evidence="1 2">CECT 7868</strain>
    </source>
</reference>
<proteinExistence type="predicted"/>
<evidence type="ECO:0008006" key="3">
    <source>
        <dbReference type="Google" id="ProtNLM"/>
    </source>
</evidence>
<keyword evidence="2" id="KW-1185">Reference proteome</keyword>